<reference evidence="3 4" key="1">
    <citation type="journal article" date="2015" name="Genome Biol. Evol.">
        <title>The genome of winter moth (Operophtera brumata) provides a genomic perspective on sexual dimorphism and phenology.</title>
        <authorList>
            <person name="Derks M.F."/>
            <person name="Smit S."/>
            <person name="Salis L."/>
            <person name="Schijlen E."/>
            <person name="Bossers A."/>
            <person name="Mateman C."/>
            <person name="Pijl A.S."/>
            <person name="de Ridder D."/>
            <person name="Groenen M.A."/>
            <person name="Visser M.E."/>
            <person name="Megens H.J."/>
        </authorList>
    </citation>
    <scope>NUCLEOTIDE SEQUENCE [LARGE SCALE GENOMIC DNA]</scope>
    <source>
        <strain evidence="3">WM2013NL</strain>
        <tissue evidence="3">Head and thorax</tissue>
    </source>
</reference>
<feature type="region of interest" description="Disordered" evidence="2">
    <location>
        <begin position="262"/>
        <end position="283"/>
    </location>
</feature>
<gene>
    <name evidence="3" type="ORF">OBRU01_22815</name>
</gene>
<keyword evidence="4" id="KW-1185">Reference proteome</keyword>
<keyword evidence="3" id="KW-0548">Nucleotidyltransferase</keyword>
<keyword evidence="3" id="KW-0808">Transferase</keyword>
<dbReference type="STRING" id="104452.A0A0L7KQ23"/>
<dbReference type="AlphaFoldDB" id="A0A0L7KQ23"/>
<evidence type="ECO:0000256" key="1">
    <source>
        <dbReference type="SAM" id="Coils"/>
    </source>
</evidence>
<dbReference type="EMBL" id="JTDY01007191">
    <property type="protein sequence ID" value="KOB65392.1"/>
    <property type="molecule type" value="Genomic_DNA"/>
</dbReference>
<keyword evidence="3" id="KW-0378">Hydrolase</keyword>
<proteinExistence type="predicted"/>
<keyword evidence="3" id="KW-0540">Nuclease</keyword>
<organism evidence="3 4">
    <name type="scientific">Operophtera brumata</name>
    <name type="common">Winter moth</name>
    <name type="synonym">Phalaena brumata</name>
    <dbReference type="NCBI Taxonomy" id="104452"/>
    <lineage>
        <taxon>Eukaryota</taxon>
        <taxon>Metazoa</taxon>
        <taxon>Ecdysozoa</taxon>
        <taxon>Arthropoda</taxon>
        <taxon>Hexapoda</taxon>
        <taxon>Insecta</taxon>
        <taxon>Pterygota</taxon>
        <taxon>Neoptera</taxon>
        <taxon>Endopterygota</taxon>
        <taxon>Lepidoptera</taxon>
        <taxon>Glossata</taxon>
        <taxon>Ditrysia</taxon>
        <taxon>Geometroidea</taxon>
        <taxon>Geometridae</taxon>
        <taxon>Larentiinae</taxon>
        <taxon>Operophtera</taxon>
    </lineage>
</organism>
<accession>A0A0L7KQ23</accession>
<sequence>MSLVNMEKLLHDLRVKIKSDLNITLSEQEDRITTKINENIDRKFDFVNKEIEKINQTNEDQEKRLTLLEKQIRERRLIFFGVEEGQKSYEELEDKVMATISEMGIECTQNEIEFVRRMGKPNEDKIRPINVALTTYGKKISILKNKNKLENTKIYIKEDFSPRILEVRKSLHEQLQKERSEGRQAYLRYDKIVIRGPSHSKQDEPLSSNTKKRELEITPPHQAGSSSAKLEISRTKYQTAKKNKVSSQGGQSSITNFVKKLNVSGTSSGPSSHLTSSTIDVVE</sequence>
<dbReference type="GO" id="GO:0003964">
    <property type="term" value="F:RNA-directed DNA polymerase activity"/>
    <property type="evidence" value="ECO:0007669"/>
    <property type="project" value="UniProtKB-KW"/>
</dbReference>
<evidence type="ECO:0000313" key="4">
    <source>
        <dbReference type="Proteomes" id="UP000037510"/>
    </source>
</evidence>
<evidence type="ECO:0000256" key="2">
    <source>
        <dbReference type="SAM" id="MobiDB-lite"/>
    </source>
</evidence>
<dbReference type="Proteomes" id="UP000037510">
    <property type="component" value="Unassembled WGS sequence"/>
</dbReference>
<name>A0A0L7KQ23_OPEBR</name>
<keyword evidence="3" id="KW-0695">RNA-directed DNA polymerase</keyword>
<protein>
    <submittedName>
        <fullName evidence="3">Endonuclease-reverse transcriptase</fullName>
    </submittedName>
</protein>
<keyword evidence="1" id="KW-0175">Coiled coil</keyword>
<feature type="region of interest" description="Disordered" evidence="2">
    <location>
        <begin position="193"/>
        <end position="233"/>
    </location>
</feature>
<feature type="compositionally biased region" description="Low complexity" evidence="2">
    <location>
        <begin position="264"/>
        <end position="283"/>
    </location>
</feature>
<dbReference type="Gene3D" id="3.30.70.1820">
    <property type="entry name" value="L1 transposable element, RRM domain"/>
    <property type="match status" value="1"/>
</dbReference>
<evidence type="ECO:0000313" key="3">
    <source>
        <dbReference type="EMBL" id="KOB65392.1"/>
    </source>
</evidence>
<comment type="caution">
    <text evidence="3">The sequence shown here is derived from an EMBL/GenBank/DDBJ whole genome shotgun (WGS) entry which is preliminary data.</text>
</comment>
<dbReference type="OrthoDB" id="7417618at2759"/>
<keyword evidence="3" id="KW-0255">Endonuclease</keyword>
<feature type="coiled-coil region" evidence="1">
    <location>
        <begin position="37"/>
        <end position="71"/>
    </location>
</feature>
<dbReference type="GO" id="GO:0004519">
    <property type="term" value="F:endonuclease activity"/>
    <property type="evidence" value="ECO:0007669"/>
    <property type="project" value="UniProtKB-KW"/>
</dbReference>